<comment type="caution">
    <text evidence="1">The sequence shown here is derived from an EMBL/GenBank/DDBJ whole genome shotgun (WGS) entry which is preliminary data.</text>
</comment>
<sequence length="36" mass="4207">MSLQSFKLFLGHFLKTEIRLSMSLNRLIQTPNLSNQ</sequence>
<organism evidence="1 2">
    <name type="scientific">Streptococcus agalactiae</name>
    <dbReference type="NCBI Taxonomy" id="1311"/>
    <lineage>
        <taxon>Bacteria</taxon>
        <taxon>Bacillati</taxon>
        <taxon>Bacillota</taxon>
        <taxon>Bacilli</taxon>
        <taxon>Lactobacillales</taxon>
        <taxon>Streptococcaceae</taxon>
        <taxon>Streptococcus</taxon>
    </lineage>
</organism>
<reference evidence="1 2" key="1">
    <citation type="journal article" date="2018" name="Emerg. Microbes Infect.">
        <title>Phenotypic and molecular analysis of nontypeable Group B streptococci: identification of cps2a and hybrid cps2a/cps5 Group B streptococcal capsule gene clusters.</title>
        <authorList>
            <person name="Alhhazmi A."/>
            <person name="Tyrrell G.J."/>
        </authorList>
    </citation>
    <scope>NUCLEOTIDE SEQUENCE [LARGE SCALE GENOMIC DNA]</scope>
    <source>
        <strain evidence="1 2">PLGBS17</strain>
    </source>
</reference>
<protein>
    <submittedName>
        <fullName evidence="1">Uncharacterized protein</fullName>
    </submittedName>
</protein>
<proteinExistence type="predicted"/>
<name>A0A3A6PUE0_STRAG</name>
<evidence type="ECO:0000313" key="2">
    <source>
        <dbReference type="Proteomes" id="UP000256718"/>
    </source>
</evidence>
<dbReference type="AlphaFoldDB" id="A0A3A6PUE0"/>
<gene>
    <name evidence="1" type="ORF">C4618_07740</name>
</gene>
<dbReference type="Proteomes" id="UP000256718">
    <property type="component" value="Unassembled WGS sequence"/>
</dbReference>
<accession>A0A3A6PUE0</accession>
<dbReference type="EMBL" id="QHGZ01000169">
    <property type="protein sequence ID" value="RDY80451.1"/>
    <property type="molecule type" value="Genomic_DNA"/>
</dbReference>
<evidence type="ECO:0000313" key="1">
    <source>
        <dbReference type="EMBL" id="RDY80451.1"/>
    </source>
</evidence>